<feature type="compositionally biased region" description="Polar residues" evidence="3">
    <location>
        <begin position="114"/>
        <end position="124"/>
    </location>
</feature>
<dbReference type="EMBL" id="NCSJ02000171">
    <property type="protein sequence ID" value="RFU28239.1"/>
    <property type="molecule type" value="Genomic_DNA"/>
</dbReference>
<dbReference type="PANTHER" id="PTHR19918:SF5">
    <property type="entry name" value="MEIOSIS-SPECIFIC APC_C ACTIVATOR PROTEIN AMA1"/>
    <property type="match status" value="1"/>
</dbReference>
<gene>
    <name evidence="4" type="ORF">B7463_g8112</name>
</gene>
<dbReference type="GO" id="GO:1990757">
    <property type="term" value="F:ubiquitin ligase activator activity"/>
    <property type="evidence" value="ECO:0007669"/>
    <property type="project" value="TreeGrafter"/>
</dbReference>
<feature type="region of interest" description="Disordered" evidence="3">
    <location>
        <begin position="87"/>
        <end position="170"/>
    </location>
</feature>
<dbReference type="OMA" id="IPWGPYG"/>
<organism evidence="4 5">
    <name type="scientific">Scytalidium lignicola</name>
    <name type="common">Hyphomycete</name>
    <dbReference type="NCBI Taxonomy" id="5539"/>
    <lineage>
        <taxon>Eukaryota</taxon>
        <taxon>Fungi</taxon>
        <taxon>Dikarya</taxon>
        <taxon>Ascomycota</taxon>
        <taxon>Pezizomycotina</taxon>
        <taxon>Leotiomycetes</taxon>
        <taxon>Leotiomycetes incertae sedis</taxon>
        <taxon>Scytalidium</taxon>
    </lineage>
</organism>
<keyword evidence="2" id="KW-0677">Repeat</keyword>
<dbReference type="InterPro" id="IPR015943">
    <property type="entry name" value="WD40/YVTN_repeat-like_dom_sf"/>
</dbReference>
<dbReference type="GO" id="GO:0005680">
    <property type="term" value="C:anaphase-promoting complex"/>
    <property type="evidence" value="ECO:0007669"/>
    <property type="project" value="TreeGrafter"/>
</dbReference>
<evidence type="ECO:0000256" key="2">
    <source>
        <dbReference type="ARBA" id="ARBA00022737"/>
    </source>
</evidence>
<evidence type="ECO:0000313" key="5">
    <source>
        <dbReference type="Proteomes" id="UP000258309"/>
    </source>
</evidence>
<evidence type="ECO:0000256" key="3">
    <source>
        <dbReference type="SAM" id="MobiDB-lite"/>
    </source>
</evidence>
<dbReference type="InterPro" id="IPR033010">
    <property type="entry name" value="Cdc20/Fizzy"/>
</dbReference>
<evidence type="ECO:0008006" key="6">
    <source>
        <dbReference type="Google" id="ProtNLM"/>
    </source>
</evidence>
<dbReference type="PANTHER" id="PTHR19918">
    <property type="entry name" value="CELL DIVISION CYCLE 20 CDC20 FIZZY -RELATED"/>
    <property type="match status" value="1"/>
</dbReference>
<reference evidence="4 5" key="1">
    <citation type="submission" date="2018-05" db="EMBL/GenBank/DDBJ databases">
        <title>Draft genome sequence of Scytalidium lignicola DSM 105466, a ubiquitous saprotrophic fungus.</title>
        <authorList>
            <person name="Buettner E."/>
            <person name="Gebauer A.M."/>
            <person name="Hofrichter M."/>
            <person name="Liers C."/>
            <person name="Kellner H."/>
        </authorList>
    </citation>
    <scope>NUCLEOTIDE SEQUENCE [LARGE SCALE GENOMIC DNA]</scope>
    <source>
        <strain evidence="4 5">DSM 105466</strain>
    </source>
</reference>
<dbReference type="GO" id="GO:1905786">
    <property type="term" value="P:positive regulation of anaphase-promoting complex-dependent catabolic process"/>
    <property type="evidence" value="ECO:0007669"/>
    <property type="project" value="TreeGrafter"/>
</dbReference>
<name>A0A3E2H4D3_SCYLI</name>
<dbReference type="InterPro" id="IPR036322">
    <property type="entry name" value="WD40_repeat_dom_sf"/>
</dbReference>
<dbReference type="GO" id="GO:0010997">
    <property type="term" value="F:anaphase-promoting complex binding"/>
    <property type="evidence" value="ECO:0007669"/>
    <property type="project" value="InterPro"/>
</dbReference>
<dbReference type="Gene3D" id="2.130.10.10">
    <property type="entry name" value="YVTN repeat-like/Quinoprotein amine dehydrogenase"/>
    <property type="match status" value="1"/>
</dbReference>
<evidence type="ECO:0000256" key="1">
    <source>
        <dbReference type="ARBA" id="ARBA00022574"/>
    </source>
</evidence>
<dbReference type="InterPro" id="IPR001680">
    <property type="entry name" value="WD40_rpt"/>
</dbReference>
<dbReference type="Pfam" id="PF00400">
    <property type="entry name" value="WD40"/>
    <property type="match status" value="1"/>
</dbReference>
<dbReference type="GO" id="GO:0031145">
    <property type="term" value="P:anaphase-promoting complex-dependent catabolic process"/>
    <property type="evidence" value="ECO:0007669"/>
    <property type="project" value="TreeGrafter"/>
</dbReference>
<feature type="compositionally biased region" description="Polar residues" evidence="3">
    <location>
        <begin position="142"/>
        <end position="170"/>
    </location>
</feature>
<feature type="non-terminal residue" evidence="4">
    <location>
        <position position="1"/>
    </location>
</feature>
<comment type="caution">
    <text evidence="4">The sequence shown here is derived from an EMBL/GenBank/DDBJ whole genome shotgun (WGS) entry which is preliminary data.</text>
</comment>
<dbReference type="SMART" id="SM00320">
    <property type="entry name" value="WD40"/>
    <property type="match status" value="2"/>
</dbReference>
<proteinExistence type="predicted"/>
<protein>
    <recommendedName>
        <fullName evidence="6">Anaphase-promoting complex subunit 4 WD40 domain-containing protein</fullName>
    </recommendedName>
</protein>
<feature type="non-terminal residue" evidence="4">
    <location>
        <position position="726"/>
    </location>
</feature>
<dbReference type="OrthoDB" id="10263272at2759"/>
<accession>A0A3E2H4D3</accession>
<keyword evidence="1" id="KW-0853">WD repeat</keyword>
<dbReference type="STRING" id="5539.A0A3E2H4D3"/>
<sequence length="726" mass="79638">MSSIDSAQSFPLRKKRLSISSDSGYSSCSSVTFPVTKGSISVDQVLSVENVEKHYDGVRISPENIASTRPALSINCSGGQKDFLRRPLPLLSSSSPRTPSSCRYPDRFVPNRVSELQSPTQNYRTNKDPLTLSPRERILRNQAASSDPFSPLLPNSPQSRPGHSEDLSSNVRSENLETIILSDYNDPFLQGGRRQVSIGDVWAVGGLAAASPGVAAGQAGNQTEAVLYRAPFCTVCLTPEEEKERHEDRLAAAIEIDRIKKVLEFHGSAILSTKSGGLAHKPHLGSWIKSVWTGTEWTRGILQPSRVLDAPGLRYDFYCTLLAYSLTCHAIAVGLGNALYIWSEMNGVTPLDDATPGGGWLTSLGFSSHQGRKCILAYGRSDGVVRLRSLCDLMYPRFTVRHPYPIACVAWKPMITMRRSRNPHRARVIVEHEDLLIGDDAGNLFIYTVEWPTSLEVLKYHWSGAMTLVASIKTHTEKICGLSWSLNGKMFATGGNDDICCLYDTAIIDQPYAADTADAVFIAGSLIENAPIYNLETRPGIRRIIHLSEKHCWKHTAAVKAIAFCPWQDSLVATGAGNRDQCIRFFRTTSGTCLAMINVSAQVTSLIWSTIRREIVATFGFAAQAHPFKIAVFSWPECKQVCGIPWNSEDRALCAIPYPSCSNKKSSQDRDHRTGSVDEGCIVVAASDETIRFHEVWIAGEKTTGGGLLDGNGILEEIGTEGEVIR</sequence>
<keyword evidence="5" id="KW-1185">Reference proteome</keyword>
<dbReference type="AlphaFoldDB" id="A0A3E2H4D3"/>
<evidence type="ECO:0000313" key="4">
    <source>
        <dbReference type="EMBL" id="RFU28239.1"/>
    </source>
</evidence>
<dbReference type="Proteomes" id="UP000258309">
    <property type="component" value="Unassembled WGS sequence"/>
</dbReference>
<feature type="compositionally biased region" description="Low complexity" evidence="3">
    <location>
        <begin position="87"/>
        <end position="103"/>
    </location>
</feature>
<dbReference type="SUPFAM" id="SSF50978">
    <property type="entry name" value="WD40 repeat-like"/>
    <property type="match status" value="1"/>
</dbReference>